<gene>
    <name evidence="5" type="ordered locus">Namu_4801</name>
</gene>
<evidence type="ECO:0000256" key="2">
    <source>
        <dbReference type="ARBA" id="ARBA00022801"/>
    </source>
</evidence>
<accession>C8X8X8</accession>
<dbReference type="HOGENOM" id="CLU_020207_0_1_11"/>
<dbReference type="SUPFAM" id="SSF50891">
    <property type="entry name" value="Cyclophilin-like"/>
    <property type="match status" value="1"/>
</dbReference>
<proteinExistence type="predicted"/>
<dbReference type="eggNOG" id="COG2049">
    <property type="taxonomic scope" value="Bacteria"/>
</dbReference>
<dbReference type="RefSeq" id="WP_015749887.1">
    <property type="nucleotide sequence ID" value="NC_013235.1"/>
</dbReference>
<name>C8X8X8_NAKMY</name>
<sequence length="212" mass="22146">MSRPTLRPAGDRALLLETGDPQTTVGVCAVLREAGRPEIEDLIPAAATVLVRLAPGTDLTAVGDWLLATAATAESAGTDRTEAGELVIPVRYDGPDLADVAAATGLSPAQVIAAHTGTAWRAAFVGFAPGFAYLIGGDRRLAVPRRAQSRTEVPAGSVALAGEFSAVYPRRSPGGWQLIGSTDVTLWDQAADPPAAIQPGRWVRFVNEEDRP</sequence>
<dbReference type="EMBL" id="CP001737">
    <property type="protein sequence ID" value="ACV81076.1"/>
    <property type="molecule type" value="Genomic_DNA"/>
</dbReference>
<keyword evidence="2 5" id="KW-0378">Hydrolase</keyword>
<dbReference type="InterPro" id="IPR029000">
    <property type="entry name" value="Cyclophilin-like_dom_sf"/>
</dbReference>
<dbReference type="AlphaFoldDB" id="C8X8X8"/>
<dbReference type="PANTHER" id="PTHR34698:SF2">
    <property type="entry name" value="5-OXOPROLINASE SUBUNIT B"/>
    <property type="match status" value="1"/>
</dbReference>
<evidence type="ECO:0000259" key="4">
    <source>
        <dbReference type="SMART" id="SM00796"/>
    </source>
</evidence>
<dbReference type="GO" id="GO:0005524">
    <property type="term" value="F:ATP binding"/>
    <property type="evidence" value="ECO:0007669"/>
    <property type="project" value="UniProtKB-KW"/>
</dbReference>
<evidence type="ECO:0000313" key="6">
    <source>
        <dbReference type="Proteomes" id="UP000002218"/>
    </source>
</evidence>
<evidence type="ECO:0000256" key="3">
    <source>
        <dbReference type="ARBA" id="ARBA00022840"/>
    </source>
</evidence>
<dbReference type="Proteomes" id="UP000002218">
    <property type="component" value="Chromosome"/>
</dbReference>
<dbReference type="PANTHER" id="PTHR34698">
    <property type="entry name" value="5-OXOPROLINASE SUBUNIT B"/>
    <property type="match status" value="1"/>
</dbReference>
<dbReference type="InterPro" id="IPR003833">
    <property type="entry name" value="CT_C_D"/>
</dbReference>
<organism evidence="5 6">
    <name type="scientific">Nakamurella multipartita (strain ATCC 700099 / DSM 44233 / CIP 104796 / JCM 9543 / NBRC 105858 / Y-104)</name>
    <name type="common">Microsphaera multipartita</name>
    <dbReference type="NCBI Taxonomy" id="479431"/>
    <lineage>
        <taxon>Bacteria</taxon>
        <taxon>Bacillati</taxon>
        <taxon>Actinomycetota</taxon>
        <taxon>Actinomycetes</taxon>
        <taxon>Nakamurellales</taxon>
        <taxon>Nakamurellaceae</taxon>
        <taxon>Nakamurella</taxon>
    </lineage>
</organism>
<protein>
    <submittedName>
        <fullName evidence="5">Allophanate hydrolase subunit 1</fullName>
    </submittedName>
</protein>
<dbReference type="FunCoup" id="C8X8X8">
    <property type="interactions" value="1"/>
</dbReference>
<dbReference type="Gene3D" id="3.30.1360.40">
    <property type="match status" value="1"/>
</dbReference>
<dbReference type="GO" id="GO:0016787">
    <property type="term" value="F:hydrolase activity"/>
    <property type="evidence" value="ECO:0007669"/>
    <property type="project" value="UniProtKB-KW"/>
</dbReference>
<dbReference type="SUPFAM" id="SSF160467">
    <property type="entry name" value="PH0987 N-terminal domain-like"/>
    <property type="match status" value="1"/>
</dbReference>
<keyword evidence="1" id="KW-0547">Nucleotide-binding</keyword>
<evidence type="ECO:0000313" key="5">
    <source>
        <dbReference type="EMBL" id="ACV81076.1"/>
    </source>
</evidence>
<dbReference type="OrthoDB" id="9778567at2"/>
<dbReference type="KEGG" id="nml:Namu_4801"/>
<dbReference type="STRING" id="479431.Namu_4801"/>
<reference evidence="5 6" key="2">
    <citation type="journal article" date="2010" name="Stand. Genomic Sci.">
        <title>Complete genome sequence of Nakamurella multipartita type strain (Y-104).</title>
        <authorList>
            <person name="Tice H."/>
            <person name="Mayilraj S."/>
            <person name="Sims D."/>
            <person name="Lapidus A."/>
            <person name="Nolan M."/>
            <person name="Lucas S."/>
            <person name="Glavina Del Rio T."/>
            <person name="Copeland A."/>
            <person name="Cheng J.F."/>
            <person name="Meincke L."/>
            <person name="Bruce D."/>
            <person name="Goodwin L."/>
            <person name="Pitluck S."/>
            <person name="Ivanova N."/>
            <person name="Mavromatis K."/>
            <person name="Ovchinnikova G."/>
            <person name="Pati A."/>
            <person name="Chen A."/>
            <person name="Palaniappan K."/>
            <person name="Land M."/>
            <person name="Hauser L."/>
            <person name="Chang Y.J."/>
            <person name="Jeffries C.D."/>
            <person name="Detter J.C."/>
            <person name="Brettin T."/>
            <person name="Rohde M."/>
            <person name="Goker M."/>
            <person name="Bristow J."/>
            <person name="Eisen J.A."/>
            <person name="Markowitz V."/>
            <person name="Hugenholtz P."/>
            <person name="Kyrpides N.C."/>
            <person name="Klenk H.P."/>
            <person name="Chen F."/>
        </authorList>
    </citation>
    <scope>NUCLEOTIDE SEQUENCE [LARGE SCALE GENOMIC DNA]</scope>
    <source>
        <strain evidence="6">ATCC 700099 / DSM 44233 / CIP 104796 / JCM 9543 / NBRC 105858 / Y-104</strain>
    </source>
</reference>
<dbReference type="Gene3D" id="2.40.100.10">
    <property type="entry name" value="Cyclophilin-like"/>
    <property type="match status" value="1"/>
</dbReference>
<reference evidence="6" key="1">
    <citation type="submission" date="2009-09" db="EMBL/GenBank/DDBJ databases">
        <title>The complete genome of Nakamurella multipartita DSM 44233.</title>
        <authorList>
            <consortium name="US DOE Joint Genome Institute (JGI-PGF)"/>
            <person name="Lucas S."/>
            <person name="Copeland A."/>
            <person name="Lapidus A."/>
            <person name="Glavina del Rio T."/>
            <person name="Dalin E."/>
            <person name="Tice H."/>
            <person name="Bruce D."/>
            <person name="Goodwin L."/>
            <person name="Pitluck S."/>
            <person name="Kyrpides N."/>
            <person name="Mavromatis K."/>
            <person name="Ivanova N."/>
            <person name="Ovchinnikova G."/>
            <person name="Sims D."/>
            <person name="Meincke L."/>
            <person name="Brettin T."/>
            <person name="Detter J.C."/>
            <person name="Han C."/>
            <person name="Larimer F."/>
            <person name="Land M."/>
            <person name="Hauser L."/>
            <person name="Markowitz V."/>
            <person name="Cheng J.-F."/>
            <person name="Hugenholtz P."/>
            <person name="Woyke T."/>
            <person name="Wu D."/>
            <person name="Klenk H.-P."/>
            <person name="Eisen J.A."/>
        </authorList>
    </citation>
    <scope>NUCLEOTIDE SEQUENCE [LARGE SCALE GENOMIC DNA]</scope>
    <source>
        <strain evidence="6">ATCC 700099 / DSM 44233 / CIP 104796 / JCM 9543 / NBRC 105858 / Y-104</strain>
    </source>
</reference>
<dbReference type="InParanoid" id="C8X8X8"/>
<keyword evidence="6" id="KW-1185">Reference proteome</keyword>
<keyword evidence="3" id="KW-0067">ATP-binding</keyword>
<feature type="domain" description="Carboxyltransferase" evidence="4">
    <location>
        <begin position="4"/>
        <end position="197"/>
    </location>
</feature>
<dbReference type="InterPro" id="IPR010016">
    <property type="entry name" value="PxpB"/>
</dbReference>
<dbReference type="Pfam" id="PF02682">
    <property type="entry name" value="CT_C_D"/>
    <property type="match status" value="1"/>
</dbReference>
<evidence type="ECO:0000256" key="1">
    <source>
        <dbReference type="ARBA" id="ARBA00022741"/>
    </source>
</evidence>
<dbReference type="SMART" id="SM00796">
    <property type="entry name" value="AHS1"/>
    <property type="match status" value="1"/>
</dbReference>